<gene>
    <name evidence="1" type="ORF">V6M85_02995</name>
</gene>
<reference evidence="1 2" key="1">
    <citation type="submission" date="2024-02" db="EMBL/GenBank/DDBJ databases">
        <title>STSV induces naive adaptation in Sulfolobus.</title>
        <authorList>
            <person name="Xiang X."/>
            <person name="Song M."/>
        </authorList>
    </citation>
    <scope>NUCLEOTIDE SEQUENCE [LARGE SCALE GENOMIC DNA]</scope>
    <source>
        <strain evidence="1 2">RT2</strain>
    </source>
</reference>
<sequence>MIYRLRNVKEGTIALTFDKVVDVYDDEGNPLNSWFDGEKLYVRVDKRTDLFLIETDNPINDPYEVFELYYDSSHKNQFELLDGSDSIENSKNTIIRIISKKEVEAPFTMEVEAYYEGEADNQIIGFLSERNFSTHVCHGKFLGGYGDYYAKGYAVAFNPNYSKKVLFLTENDCVNTNIDIPRGNYKLTIYVEKDKTTLTINGQPLISPIPNKTSGYIYFSGNTGELTSKQKLIRIKVIKDLVDYITEKPRHVGFSNIKLKNFKGISEGELSNLDLCNVILGSNNAGKTTLLEGFGSH</sequence>
<proteinExistence type="predicted"/>
<dbReference type="EMBL" id="CP146016">
    <property type="protein sequence ID" value="WWQ61066.1"/>
    <property type="molecule type" value="Genomic_DNA"/>
</dbReference>
<evidence type="ECO:0000313" key="1">
    <source>
        <dbReference type="EMBL" id="WWQ61066.1"/>
    </source>
</evidence>
<protein>
    <submittedName>
        <fullName evidence="1">Uncharacterized protein</fullName>
    </submittedName>
</protein>
<evidence type="ECO:0000313" key="2">
    <source>
        <dbReference type="Proteomes" id="UP001432202"/>
    </source>
</evidence>
<dbReference type="GeneID" id="89335701"/>
<dbReference type="Gene3D" id="3.40.50.300">
    <property type="entry name" value="P-loop containing nucleotide triphosphate hydrolases"/>
    <property type="match status" value="1"/>
</dbReference>
<organism evidence="1 2">
    <name type="scientific">Sulfolobus tengchongensis</name>
    <dbReference type="NCBI Taxonomy" id="207809"/>
    <lineage>
        <taxon>Archaea</taxon>
        <taxon>Thermoproteota</taxon>
        <taxon>Thermoprotei</taxon>
        <taxon>Sulfolobales</taxon>
        <taxon>Sulfolobaceae</taxon>
        <taxon>Sulfolobus</taxon>
    </lineage>
</organism>
<dbReference type="InterPro" id="IPR027417">
    <property type="entry name" value="P-loop_NTPase"/>
</dbReference>
<name>A0AAX4L1R2_9CREN</name>
<dbReference type="AlphaFoldDB" id="A0AAX4L1R2"/>
<dbReference type="Proteomes" id="UP001432202">
    <property type="component" value="Chromosome"/>
</dbReference>
<dbReference type="RefSeq" id="WP_338602823.1">
    <property type="nucleotide sequence ID" value="NZ_CP146016.1"/>
</dbReference>
<accession>A0AAX4L1R2</accession>
<keyword evidence="2" id="KW-1185">Reference proteome</keyword>